<reference evidence="22" key="1">
    <citation type="journal article" date="2002" name="Science">
        <title>The draft genome of Ciona intestinalis: insights into chordate and vertebrate origins.</title>
        <authorList>
            <person name="Dehal P."/>
            <person name="Satou Y."/>
            <person name="Campbell R.K."/>
            <person name="Chapman J."/>
            <person name="Degnan B."/>
            <person name="De Tomaso A."/>
            <person name="Davidson B."/>
            <person name="Di Gregorio A."/>
            <person name="Gelpke M."/>
            <person name="Goodstein D.M."/>
            <person name="Harafuji N."/>
            <person name="Hastings K.E."/>
            <person name="Ho I."/>
            <person name="Hotta K."/>
            <person name="Huang W."/>
            <person name="Kawashima T."/>
            <person name="Lemaire P."/>
            <person name="Martinez D."/>
            <person name="Meinertzhagen I.A."/>
            <person name="Necula S."/>
            <person name="Nonaka M."/>
            <person name="Putnam N."/>
            <person name="Rash S."/>
            <person name="Saiga H."/>
            <person name="Satake M."/>
            <person name="Terry A."/>
            <person name="Yamada L."/>
            <person name="Wang H.G."/>
            <person name="Awazu S."/>
            <person name="Azumi K."/>
            <person name="Boore J."/>
            <person name="Branno M."/>
            <person name="Chin-Bow S."/>
            <person name="DeSantis R."/>
            <person name="Doyle S."/>
            <person name="Francino P."/>
            <person name="Keys D.N."/>
            <person name="Haga S."/>
            <person name="Hayashi H."/>
            <person name="Hino K."/>
            <person name="Imai K.S."/>
            <person name="Inaba K."/>
            <person name="Kano S."/>
            <person name="Kobayashi K."/>
            <person name="Kobayashi M."/>
            <person name="Lee B.I."/>
            <person name="Makabe K.W."/>
            <person name="Manohar C."/>
            <person name="Matassi G."/>
            <person name="Medina M."/>
            <person name="Mochizuki Y."/>
            <person name="Mount S."/>
            <person name="Morishita T."/>
            <person name="Miura S."/>
            <person name="Nakayama A."/>
            <person name="Nishizaka S."/>
            <person name="Nomoto H."/>
            <person name="Ohta F."/>
            <person name="Oishi K."/>
            <person name="Rigoutsos I."/>
            <person name="Sano M."/>
            <person name="Sasaki A."/>
            <person name="Sasakura Y."/>
            <person name="Shoguchi E."/>
            <person name="Shin-i T."/>
            <person name="Spagnuolo A."/>
            <person name="Stainier D."/>
            <person name="Suzuki M.M."/>
            <person name="Tassy O."/>
            <person name="Takatori N."/>
            <person name="Tokuoka M."/>
            <person name="Yagi K."/>
            <person name="Yoshizaki F."/>
            <person name="Wada S."/>
            <person name="Zhang C."/>
            <person name="Hyatt P.D."/>
            <person name="Larimer F."/>
            <person name="Detter C."/>
            <person name="Doggett N."/>
            <person name="Glavina T."/>
            <person name="Hawkins T."/>
            <person name="Richardson P."/>
            <person name="Lucas S."/>
            <person name="Kohara Y."/>
            <person name="Levine M."/>
            <person name="Satoh N."/>
            <person name="Rokhsar D.S."/>
        </authorList>
    </citation>
    <scope>NUCLEOTIDE SEQUENCE [LARGE SCALE GENOMIC DNA]</scope>
</reference>
<keyword evidence="9" id="KW-0156">Chromatin regulator</keyword>
<dbReference type="FunFam" id="3.30.40.10:FF:000002">
    <property type="entry name" value="Histone-lysine N-methyltransferase"/>
    <property type="match status" value="1"/>
</dbReference>
<dbReference type="InterPro" id="IPR003889">
    <property type="entry name" value="FYrich_C"/>
</dbReference>
<dbReference type="SUPFAM" id="SSF82199">
    <property type="entry name" value="SET domain"/>
    <property type="match status" value="1"/>
</dbReference>
<keyword evidence="2" id="KW-0489">Methyltransferase</keyword>
<dbReference type="InterPro" id="IPR034732">
    <property type="entry name" value="EPHD"/>
</dbReference>
<dbReference type="Proteomes" id="UP000008144">
    <property type="component" value="Chromosome 10"/>
</dbReference>
<keyword evidence="3" id="KW-0808">Transferase</keyword>
<dbReference type="InterPro" id="IPR001965">
    <property type="entry name" value="Znf_PHD"/>
</dbReference>
<keyword evidence="6" id="KW-0677">Repeat</keyword>
<dbReference type="PROSITE" id="PS50280">
    <property type="entry name" value="SET"/>
    <property type="match status" value="1"/>
</dbReference>
<feature type="compositionally biased region" description="Basic and acidic residues" evidence="17">
    <location>
        <begin position="709"/>
        <end position="723"/>
    </location>
</feature>
<dbReference type="InParanoid" id="F6PQ66"/>
<keyword evidence="12" id="KW-0238">DNA-binding</keyword>
<evidence type="ECO:0000256" key="12">
    <source>
        <dbReference type="ARBA" id="ARBA00023125"/>
    </source>
</evidence>
<dbReference type="InterPro" id="IPR047219">
    <property type="entry name" value="KMT2A_2B_SET"/>
</dbReference>
<organism evidence="21 22">
    <name type="scientific">Ciona intestinalis</name>
    <name type="common">Transparent sea squirt</name>
    <name type="synonym">Ascidia intestinalis</name>
    <dbReference type="NCBI Taxonomy" id="7719"/>
    <lineage>
        <taxon>Eukaryota</taxon>
        <taxon>Metazoa</taxon>
        <taxon>Chordata</taxon>
        <taxon>Tunicata</taxon>
        <taxon>Ascidiacea</taxon>
        <taxon>Phlebobranchia</taxon>
        <taxon>Cionidae</taxon>
        <taxon>Ciona</taxon>
    </lineage>
</organism>
<dbReference type="Pfam" id="PF05965">
    <property type="entry name" value="FYRC"/>
    <property type="match status" value="1"/>
</dbReference>
<evidence type="ECO:0000256" key="11">
    <source>
        <dbReference type="ARBA" id="ARBA00023117"/>
    </source>
</evidence>
<dbReference type="FunFam" id="2.170.270.10:FF:000004">
    <property type="entry name" value="Histone-lysine N-methyltransferase"/>
    <property type="match status" value="1"/>
</dbReference>
<feature type="region of interest" description="Disordered" evidence="17">
    <location>
        <begin position="98"/>
        <end position="126"/>
    </location>
</feature>
<evidence type="ECO:0000256" key="17">
    <source>
        <dbReference type="SAM" id="MobiDB-lite"/>
    </source>
</evidence>
<evidence type="ECO:0000256" key="14">
    <source>
        <dbReference type="ARBA" id="ARBA00023242"/>
    </source>
</evidence>
<dbReference type="PROSITE" id="PS51542">
    <property type="entry name" value="FYRN"/>
    <property type="match status" value="1"/>
</dbReference>
<keyword evidence="10" id="KW-0805">Transcription regulation</keyword>
<dbReference type="GO" id="GO:0140945">
    <property type="term" value="F:histone H3K4 monomethyltransferase activity"/>
    <property type="evidence" value="ECO:0007669"/>
    <property type="project" value="UniProtKB-EC"/>
</dbReference>
<dbReference type="Pfam" id="PF13771">
    <property type="entry name" value="zf-HC5HC2H"/>
    <property type="match status" value="1"/>
</dbReference>
<evidence type="ECO:0000256" key="8">
    <source>
        <dbReference type="ARBA" id="ARBA00022833"/>
    </source>
</evidence>
<evidence type="ECO:0000256" key="3">
    <source>
        <dbReference type="ARBA" id="ARBA00022679"/>
    </source>
</evidence>
<dbReference type="GeneTree" id="ENSGT00940000163756"/>
<evidence type="ECO:0000256" key="15">
    <source>
        <dbReference type="ARBA" id="ARBA00023620"/>
    </source>
</evidence>
<dbReference type="PROSITE" id="PS51543">
    <property type="entry name" value="FYRC"/>
    <property type="match status" value="1"/>
</dbReference>
<dbReference type="PANTHER" id="PTHR45838">
    <property type="entry name" value="HISTONE-LYSINE-N-METHYLTRANSFERASE 2 KMT2 FAMILY MEMBER"/>
    <property type="match status" value="1"/>
</dbReference>
<evidence type="ECO:0000256" key="10">
    <source>
        <dbReference type="ARBA" id="ARBA00023015"/>
    </source>
</evidence>
<evidence type="ECO:0000256" key="16">
    <source>
        <dbReference type="ARBA" id="ARBA00049353"/>
    </source>
</evidence>
<dbReference type="PROSITE" id="PS50868">
    <property type="entry name" value="POST_SET"/>
    <property type="match status" value="1"/>
</dbReference>
<dbReference type="Ensembl" id="ENSCINT00000025630.2">
    <property type="protein sequence ID" value="ENSCINP00000025384.2"/>
    <property type="gene ID" value="ENSCING00000006467.3"/>
</dbReference>
<dbReference type="GO" id="GO:0032259">
    <property type="term" value="P:methylation"/>
    <property type="evidence" value="ECO:0007669"/>
    <property type="project" value="UniProtKB-KW"/>
</dbReference>
<dbReference type="PANTHER" id="PTHR45838:SF4">
    <property type="entry name" value="HISTONE-LYSINE N-METHYLTRANSFERASE TRITHORAX"/>
    <property type="match status" value="1"/>
</dbReference>
<keyword evidence="8" id="KW-0862">Zinc</keyword>
<dbReference type="InterPro" id="IPR003616">
    <property type="entry name" value="Post-SET_dom"/>
</dbReference>
<dbReference type="CDD" id="cd15664">
    <property type="entry name" value="ePHD_KMT2A_like"/>
    <property type="match status" value="1"/>
</dbReference>
<comment type="catalytic activity">
    <reaction evidence="16">
        <text>L-lysyl(4)-[histone H3] + S-adenosyl-L-methionine = N(6)-methyl-L-lysyl(4)-[histone H3] + S-adenosyl-L-homocysteine + H(+)</text>
        <dbReference type="Rhea" id="RHEA:60264"/>
        <dbReference type="Rhea" id="RHEA-COMP:15543"/>
        <dbReference type="Rhea" id="RHEA-COMP:15547"/>
        <dbReference type="ChEBI" id="CHEBI:15378"/>
        <dbReference type="ChEBI" id="CHEBI:29969"/>
        <dbReference type="ChEBI" id="CHEBI:57856"/>
        <dbReference type="ChEBI" id="CHEBI:59789"/>
        <dbReference type="ChEBI" id="CHEBI:61929"/>
        <dbReference type="EC" id="2.1.1.364"/>
    </reaction>
    <physiologicalReaction direction="left-to-right" evidence="16">
        <dbReference type="Rhea" id="RHEA:60265"/>
    </physiologicalReaction>
</comment>
<dbReference type="InterPro" id="IPR003888">
    <property type="entry name" value="FYrich_N"/>
</dbReference>
<feature type="domain" description="PHD-type" evidence="20">
    <location>
        <begin position="135"/>
        <end position="243"/>
    </location>
</feature>
<dbReference type="InterPro" id="IPR001214">
    <property type="entry name" value="SET_dom"/>
</dbReference>
<evidence type="ECO:0000259" key="18">
    <source>
        <dbReference type="PROSITE" id="PS50280"/>
    </source>
</evidence>
<accession>F6PQ66</accession>
<dbReference type="FunFam" id="3.30.160.360:FF:000015">
    <property type="entry name" value="Histone-lysine N-methyltransferase"/>
    <property type="match status" value="1"/>
</dbReference>
<dbReference type="PROSITE" id="PS51805">
    <property type="entry name" value="EPHD"/>
    <property type="match status" value="1"/>
</dbReference>
<feature type="domain" description="SET" evidence="18">
    <location>
        <begin position="1175"/>
        <end position="1291"/>
    </location>
</feature>
<dbReference type="GO" id="GO:0003677">
    <property type="term" value="F:DNA binding"/>
    <property type="evidence" value="ECO:0007669"/>
    <property type="project" value="UniProtKB-KW"/>
</dbReference>
<evidence type="ECO:0000259" key="20">
    <source>
        <dbReference type="PROSITE" id="PS51805"/>
    </source>
</evidence>
<evidence type="ECO:0000256" key="13">
    <source>
        <dbReference type="ARBA" id="ARBA00023163"/>
    </source>
</evidence>
<dbReference type="GO" id="GO:0008270">
    <property type="term" value="F:zinc ion binding"/>
    <property type="evidence" value="ECO:0007669"/>
    <property type="project" value="UniProtKB-KW"/>
</dbReference>
<keyword evidence="5" id="KW-0479">Metal-binding</keyword>
<evidence type="ECO:0000313" key="21">
    <source>
        <dbReference type="Ensembl" id="ENSCINP00000025384.2"/>
    </source>
</evidence>
<name>F6PQ66_CIOIN</name>
<dbReference type="SMART" id="SM00317">
    <property type="entry name" value="SET"/>
    <property type="match status" value="1"/>
</dbReference>
<dbReference type="SMART" id="SM00249">
    <property type="entry name" value="PHD"/>
    <property type="match status" value="1"/>
</dbReference>
<dbReference type="Gene3D" id="3.30.160.360">
    <property type="match status" value="1"/>
</dbReference>
<feature type="region of interest" description="Disordered" evidence="17">
    <location>
        <begin position="805"/>
        <end position="878"/>
    </location>
</feature>
<evidence type="ECO:0000259" key="19">
    <source>
        <dbReference type="PROSITE" id="PS50868"/>
    </source>
</evidence>
<keyword evidence="7" id="KW-0863">Zinc-finger</keyword>
<dbReference type="SMART" id="SM00542">
    <property type="entry name" value="FYRC"/>
    <property type="match status" value="1"/>
</dbReference>
<dbReference type="Gene3D" id="1.20.920.10">
    <property type="entry name" value="Bromodomain-like"/>
    <property type="match status" value="1"/>
</dbReference>
<dbReference type="OMA" id="EMIMEYT"/>
<evidence type="ECO:0000256" key="5">
    <source>
        <dbReference type="ARBA" id="ARBA00022723"/>
    </source>
</evidence>
<comment type="subcellular location">
    <subcellularLocation>
        <location evidence="1">Nucleus</location>
    </subcellularLocation>
</comment>
<evidence type="ECO:0000256" key="1">
    <source>
        <dbReference type="ARBA" id="ARBA00004123"/>
    </source>
</evidence>
<feature type="region of interest" description="Disordered" evidence="17">
    <location>
        <begin position="359"/>
        <end position="419"/>
    </location>
</feature>
<dbReference type="Gene3D" id="2.170.270.10">
    <property type="entry name" value="SET domain"/>
    <property type="match status" value="1"/>
</dbReference>
<evidence type="ECO:0000313" key="22">
    <source>
        <dbReference type="Proteomes" id="UP000008144"/>
    </source>
</evidence>
<dbReference type="InterPro" id="IPR013083">
    <property type="entry name" value="Znf_RING/FYVE/PHD"/>
</dbReference>
<keyword evidence="11" id="KW-0103">Bromodomain</keyword>
<reference evidence="21" key="4">
    <citation type="submission" date="2025-09" db="UniProtKB">
        <authorList>
            <consortium name="Ensembl"/>
        </authorList>
    </citation>
    <scope>IDENTIFICATION</scope>
</reference>
<protein>
    <recommendedName>
        <fullName evidence="15">[histone H3]-lysine(4) N-methyltransferase</fullName>
        <ecNumber evidence="15">2.1.1.364</ecNumber>
    </recommendedName>
</protein>
<evidence type="ECO:0000256" key="2">
    <source>
        <dbReference type="ARBA" id="ARBA00022603"/>
    </source>
</evidence>
<dbReference type="InterPro" id="IPR046341">
    <property type="entry name" value="SET_dom_sf"/>
</dbReference>
<feature type="compositionally biased region" description="Low complexity" evidence="17">
    <location>
        <begin position="438"/>
        <end position="447"/>
    </location>
</feature>
<feature type="domain" description="Post-SET" evidence="19">
    <location>
        <begin position="1299"/>
        <end position="1315"/>
    </location>
</feature>
<sequence>PRDLFAVRFAVHNGRYHSVGTFCSHVAAILDSVVDDNDREEVGKAFCKEAGSVFSWFNFETGKVRDSNDFPETKIYLLPNATMPPTPEHDYAQWQDKDIVTHPGTPDPSPMKSQCSTTPSKSDTWASPLKNNEDLRQCIFCSKYGDDHPMYAGRLLYCSQDEWCHVNCALWSAEVYEQHDGSLQNVQSAASRGKMMKCELCKLPGATVGCSTRQCPKNYHFMCARKTDCAFQNDKKVFCLRHHSNANIELIYDEEFEVLRMVCVDNDEMRPNRRWQRGVLSSNITVTIGSLTVHQLGRLGVASDIRDCLIPASFRMTRVFWSAFSPTRKTVYTITVSEKKPSFDGNQSKPAADNTNLTISHANEHPAPSSPPSSKSKLHSPPHPCVTNLLDRMDSIPPIGPLSPTRRSSHRNERRPTGSYTIISSFNKTLPQMLTPLPTTPKYTTPEPNTPTPIKPTKISPDNPFLRPILSDATPKTLPLTLIPQNGEKEQICSESVVSYPNMTLNSGTSGLIISTTSSQNQLKPNLTESCEKTITTSNSDNEKITPLVSETQNKMDTGTSSVSVQPTTTVHETIPCNSVVNIAINASEENLSPKSLPITVSSEEKITEVQEELKDVGTSGESGDAKIENVPKVPVITSKEESLDESLKNVTSVSNTPNAVPPKEVSHLEANVSDETLTITEESYQKPTTPKLIVRCQKLKMSEKNEICENDSDHAEDREESPKLPAKSMRKFARKSVDEVNQIKPVISSSPQRHMLTRQRIILNPQNVTLTAVLPIRKPQVQKKMRKVYRTTLSMTTLLSQAHEEKPDVKVTHTDAVDDGKSKHDPHEPMSPKTEKMPKENADVKVTHTEAVDGKSKHDLYEPLSPKSEENPEEKETQILTVDSPIVTEEKTDEKRDNDISSYEKCITKSPDQLTSHIDEAKEMKMHLSAVDDQITSDDLKVSENNISTAFFVDVSIFVKDIFSSRATTVDFLLLAPYNIFIGQNHSSNKGNRTTPPHTTNKPYMVYEITSEDGYSAQGTDLQDLVSQLLSAVQECRATTKGPSPTVALHAVMTPFSFLGVSHDAVRFLAEQLPGARYCHRYRAKYHKHKKTTEEVTHINPHGCARAEQYKGRSKPDMFSFLASKHRYPPVYDPDRQEDDLQQQFTFIHSVRRATSCDLPMAMRFRQLRHLTRDSVGVYRSTIHGRGLYCKRDFDSGEMIMEYTGQIIRQELTDKREKYYESKSIGCYMFRMDDFYVVDATVLGSGARFINHSCDPNCYSRIVQFEGKKHIVIFALREIYKGEELTYDYKFPIEDENHKIACTCGARLCRKFMN</sequence>
<reference evidence="21" key="2">
    <citation type="journal article" date="2008" name="Genome Biol.">
        <title>Improved genome assembly and evidence-based global gene model set for the chordate Ciona intestinalis: new insight into intron and operon populations.</title>
        <authorList>
            <person name="Satou Y."/>
            <person name="Mineta K."/>
            <person name="Ogasawara M."/>
            <person name="Sasakura Y."/>
            <person name="Shoguchi E."/>
            <person name="Ueno K."/>
            <person name="Yamada L."/>
            <person name="Matsumoto J."/>
            <person name="Wasserscheid J."/>
            <person name="Dewar K."/>
            <person name="Wiley G.B."/>
            <person name="Macmil S.L."/>
            <person name="Roe B.A."/>
            <person name="Zeller R.W."/>
            <person name="Hastings K.E."/>
            <person name="Lemaire P."/>
            <person name="Lindquist E."/>
            <person name="Endo T."/>
            <person name="Hotta K."/>
            <person name="Inaba K."/>
        </authorList>
    </citation>
    <scope>NUCLEOTIDE SEQUENCE [LARGE SCALE GENOMIC DNA]</scope>
    <source>
        <strain evidence="21">wild type</strain>
    </source>
</reference>
<evidence type="ECO:0000256" key="6">
    <source>
        <dbReference type="ARBA" id="ARBA00022737"/>
    </source>
</evidence>
<feature type="compositionally biased region" description="Polar residues" evidence="17">
    <location>
        <begin position="111"/>
        <end position="125"/>
    </location>
</feature>
<keyword evidence="22" id="KW-1185">Reference proteome</keyword>
<keyword evidence="14" id="KW-0539">Nucleus</keyword>
<keyword evidence="13" id="KW-0804">Transcription</keyword>
<feature type="region of interest" description="Disordered" evidence="17">
    <location>
        <begin position="709"/>
        <end position="730"/>
    </location>
</feature>
<dbReference type="Pfam" id="PF00856">
    <property type="entry name" value="SET"/>
    <property type="match status" value="1"/>
</dbReference>
<evidence type="ECO:0000256" key="7">
    <source>
        <dbReference type="ARBA" id="ARBA00022771"/>
    </source>
</evidence>
<evidence type="ECO:0000256" key="9">
    <source>
        <dbReference type="ARBA" id="ARBA00022853"/>
    </source>
</evidence>
<feature type="region of interest" description="Disordered" evidence="17">
    <location>
        <begin position="438"/>
        <end position="463"/>
    </location>
</feature>
<dbReference type="GO" id="GO:0005634">
    <property type="term" value="C:nucleus"/>
    <property type="evidence" value="ECO:0007669"/>
    <property type="project" value="UniProtKB-SubCell"/>
</dbReference>
<proteinExistence type="predicted"/>
<dbReference type="CDD" id="cd19170">
    <property type="entry name" value="SET_KMT2A_2B"/>
    <property type="match status" value="1"/>
</dbReference>
<dbReference type="Gene3D" id="3.30.40.10">
    <property type="entry name" value="Zinc/RING finger domain, C3HC4 (zinc finger)"/>
    <property type="match status" value="1"/>
</dbReference>
<dbReference type="Pfam" id="PF05964">
    <property type="entry name" value="FYRN"/>
    <property type="match status" value="1"/>
</dbReference>
<dbReference type="EMBL" id="EAAA01000612">
    <property type="status" value="NOT_ANNOTATED_CDS"/>
    <property type="molecule type" value="Genomic_DNA"/>
</dbReference>
<keyword evidence="4" id="KW-0949">S-adenosyl-L-methionine</keyword>
<dbReference type="STRING" id="7719.ENSCINP00000025384"/>
<dbReference type="EC" id="2.1.1.364" evidence="15"/>
<dbReference type="HOGENOM" id="CLU_000208_0_0_1"/>
<reference evidence="21" key="3">
    <citation type="submission" date="2025-08" db="UniProtKB">
        <authorList>
            <consortium name="Ensembl"/>
        </authorList>
    </citation>
    <scope>IDENTIFICATION</scope>
</reference>
<evidence type="ECO:0000256" key="4">
    <source>
        <dbReference type="ARBA" id="ARBA00022691"/>
    </source>
</evidence>
<dbReference type="InterPro" id="IPR036427">
    <property type="entry name" value="Bromodomain-like_sf"/>
</dbReference>